<dbReference type="SUPFAM" id="SSF48498">
    <property type="entry name" value="Tetracyclin repressor-like, C-terminal domain"/>
    <property type="match status" value="1"/>
</dbReference>
<dbReference type="OrthoDB" id="1092847at2"/>
<evidence type="ECO:0000256" key="1">
    <source>
        <dbReference type="ARBA" id="ARBA00023125"/>
    </source>
</evidence>
<gene>
    <name evidence="4" type="ORF">SAMN05444145_103133</name>
</gene>
<organism evidence="4 5">
    <name type="scientific">Alistipes timonensis JC136</name>
    <dbReference type="NCBI Taxonomy" id="1033731"/>
    <lineage>
        <taxon>Bacteria</taxon>
        <taxon>Pseudomonadati</taxon>
        <taxon>Bacteroidota</taxon>
        <taxon>Bacteroidia</taxon>
        <taxon>Bacteroidales</taxon>
        <taxon>Rikenellaceae</taxon>
        <taxon>Alistipes</taxon>
    </lineage>
</organism>
<protein>
    <submittedName>
        <fullName evidence="4">Transcriptional regulator, TetR family</fullName>
    </submittedName>
</protein>
<evidence type="ECO:0000256" key="2">
    <source>
        <dbReference type="PROSITE-ProRule" id="PRU00335"/>
    </source>
</evidence>
<dbReference type="RefSeq" id="WP_010261494.1">
    <property type="nucleotide sequence ID" value="NZ_CAEG01000010.1"/>
</dbReference>
<proteinExistence type="predicted"/>
<dbReference type="PROSITE" id="PS50977">
    <property type="entry name" value="HTH_TETR_2"/>
    <property type="match status" value="1"/>
</dbReference>
<dbReference type="GO" id="GO:0000976">
    <property type="term" value="F:transcription cis-regulatory region binding"/>
    <property type="evidence" value="ECO:0007669"/>
    <property type="project" value="TreeGrafter"/>
</dbReference>
<evidence type="ECO:0000313" key="4">
    <source>
        <dbReference type="EMBL" id="SEA39828.1"/>
    </source>
</evidence>
<dbReference type="AlphaFoldDB" id="A0A1H4AVG8"/>
<reference evidence="4 5" key="1">
    <citation type="submission" date="2016-10" db="EMBL/GenBank/DDBJ databases">
        <authorList>
            <person name="de Groot N.N."/>
        </authorList>
    </citation>
    <scope>NUCLEOTIDE SEQUENCE [LARGE SCALE GENOMIC DNA]</scope>
    <source>
        <strain evidence="4 5">DSM 25383</strain>
    </source>
</reference>
<dbReference type="InterPro" id="IPR009057">
    <property type="entry name" value="Homeodomain-like_sf"/>
</dbReference>
<dbReference type="Gene3D" id="1.10.357.10">
    <property type="entry name" value="Tetracycline Repressor, domain 2"/>
    <property type="match status" value="1"/>
</dbReference>
<evidence type="ECO:0000313" key="5">
    <source>
        <dbReference type="Proteomes" id="UP000183253"/>
    </source>
</evidence>
<sequence>MKTNRDEILRNCFTVFVSKNYERATITELSRACGLSRMGIHHYFPNKQAVFMAVADRYVFEIQTPENKFTAADGTLAEFIERYIEGVRQTMTQLLVLCKGGGDVALNIYYLNFMMQVRQYYPGADRKFRTLMQLTQTYWRQAVEQATRSGELRSDLDPSHIAGLFHQIHFGLSFEQAFLNGLDLEHLYRQFRCLYSLIRS</sequence>
<dbReference type="PANTHER" id="PTHR30055">
    <property type="entry name" value="HTH-TYPE TRANSCRIPTIONAL REGULATOR RUTR"/>
    <property type="match status" value="1"/>
</dbReference>
<dbReference type="GO" id="GO:0003700">
    <property type="term" value="F:DNA-binding transcription factor activity"/>
    <property type="evidence" value="ECO:0007669"/>
    <property type="project" value="TreeGrafter"/>
</dbReference>
<accession>A0A1H4AVG8</accession>
<dbReference type="PANTHER" id="PTHR30055:SF226">
    <property type="entry name" value="HTH-TYPE TRANSCRIPTIONAL REGULATOR PKSA"/>
    <property type="match status" value="1"/>
</dbReference>
<dbReference type="EMBL" id="FNRI01000003">
    <property type="protein sequence ID" value="SEA39828.1"/>
    <property type="molecule type" value="Genomic_DNA"/>
</dbReference>
<dbReference type="STRING" id="1033731.SAMN05444145_103133"/>
<feature type="domain" description="HTH tetR-type" evidence="3">
    <location>
        <begin position="2"/>
        <end position="62"/>
    </location>
</feature>
<dbReference type="InterPro" id="IPR050109">
    <property type="entry name" value="HTH-type_TetR-like_transc_reg"/>
</dbReference>
<dbReference type="SUPFAM" id="SSF46689">
    <property type="entry name" value="Homeodomain-like"/>
    <property type="match status" value="1"/>
</dbReference>
<dbReference type="Pfam" id="PF00440">
    <property type="entry name" value="TetR_N"/>
    <property type="match status" value="1"/>
</dbReference>
<keyword evidence="1 2" id="KW-0238">DNA-binding</keyword>
<feature type="DNA-binding region" description="H-T-H motif" evidence="2">
    <location>
        <begin position="25"/>
        <end position="44"/>
    </location>
</feature>
<dbReference type="InterPro" id="IPR001647">
    <property type="entry name" value="HTH_TetR"/>
</dbReference>
<name>A0A1H4AVG8_9BACT</name>
<keyword evidence="5" id="KW-1185">Reference proteome</keyword>
<dbReference type="Proteomes" id="UP000183253">
    <property type="component" value="Unassembled WGS sequence"/>
</dbReference>
<dbReference type="InterPro" id="IPR036271">
    <property type="entry name" value="Tet_transcr_reg_TetR-rel_C_sf"/>
</dbReference>
<evidence type="ECO:0000259" key="3">
    <source>
        <dbReference type="PROSITE" id="PS50977"/>
    </source>
</evidence>